<evidence type="ECO:0008006" key="3">
    <source>
        <dbReference type="Google" id="ProtNLM"/>
    </source>
</evidence>
<keyword evidence="2" id="KW-1185">Reference proteome</keyword>
<proteinExistence type="predicted"/>
<dbReference type="GO" id="GO:1990756">
    <property type="term" value="F:ubiquitin-like ligase-substrate adaptor activity"/>
    <property type="evidence" value="ECO:0007669"/>
    <property type="project" value="TreeGrafter"/>
</dbReference>
<feature type="non-terminal residue" evidence="1">
    <location>
        <position position="1"/>
    </location>
</feature>
<dbReference type="GO" id="GO:0032436">
    <property type="term" value="P:positive regulation of proteasomal ubiquitin-dependent protein catabolic process"/>
    <property type="evidence" value="ECO:0007669"/>
    <property type="project" value="TreeGrafter"/>
</dbReference>
<evidence type="ECO:0000313" key="2">
    <source>
        <dbReference type="Proteomes" id="UP001432322"/>
    </source>
</evidence>
<reference evidence="1" key="1">
    <citation type="submission" date="2023-10" db="EMBL/GenBank/DDBJ databases">
        <title>Genome assembly of Pristionchus species.</title>
        <authorList>
            <person name="Yoshida K."/>
            <person name="Sommer R.J."/>
        </authorList>
    </citation>
    <scope>NUCLEOTIDE SEQUENCE</scope>
    <source>
        <strain evidence="1">RS5133</strain>
    </source>
</reference>
<protein>
    <recommendedName>
        <fullName evidence="3">De-etiolated protein 1</fullName>
    </recommendedName>
</protein>
<dbReference type="Pfam" id="PF09737">
    <property type="entry name" value="Det1"/>
    <property type="match status" value="1"/>
</dbReference>
<sequence>TQMSDHVYCFSDQPAEEEVICTSGNEYPLLGRNIVSLLRSRELGQVKRGSEYHRNSRIFYNIICPSTPYRSPFSTPSYIRAFSPDGKYLIAYGLNLKSVDIYGYNGVTAMPGNENDNTLERLLSRLHSVDVGMAGAYQIFIETTLFTSDSSHVVVVTNSPVMDGSSRLDELYVNNETPATTNAPLERYRIHAISLKTREITGTICHDMDRLQTFPSLQGRILCLLSVHRQCILLYSISLDKGEFIPLKSMGQSMIDDDHMYLPQEVYCNRLAYYLSALKHRLFSFMYKRAKKGNKMEMTSFFSDQAAFRQYRMVRCQLVDMRYVLVRMQKEGDMSSGSFLLILIEWESGEVIDVWTKTDQRLLSAFEHSPWSFSQPFLSVNRSPFSARSIPYHRNVFMAYDLALSKSFSETLPVRMVDEYRRRILSYLPAVYSVHLNESPYLDPTLFSIDEPLAIALSWGRIKVDTPHAHLSLHSLDASHMIQFVISAPSSRQLSVLFHPTDPLVIFFDRYRTDQPLTIYCPYT</sequence>
<dbReference type="AlphaFoldDB" id="A0AAV5WDS3"/>
<organism evidence="1 2">
    <name type="scientific">Pristionchus fissidentatus</name>
    <dbReference type="NCBI Taxonomy" id="1538716"/>
    <lineage>
        <taxon>Eukaryota</taxon>
        <taxon>Metazoa</taxon>
        <taxon>Ecdysozoa</taxon>
        <taxon>Nematoda</taxon>
        <taxon>Chromadorea</taxon>
        <taxon>Rhabditida</taxon>
        <taxon>Rhabditina</taxon>
        <taxon>Diplogasteromorpha</taxon>
        <taxon>Diplogasteroidea</taxon>
        <taxon>Neodiplogasteridae</taxon>
        <taxon>Pristionchus</taxon>
    </lineage>
</organism>
<dbReference type="PANTHER" id="PTHR13374">
    <property type="entry name" value="DET1 HOMOLOG DE-ETIOLATED-1 HOMOLOG"/>
    <property type="match status" value="1"/>
</dbReference>
<dbReference type="EMBL" id="BTSY01000005">
    <property type="protein sequence ID" value="GMT28590.1"/>
    <property type="molecule type" value="Genomic_DNA"/>
</dbReference>
<dbReference type="Proteomes" id="UP001432322">
    <property type="component" value="Unassembled WGS sequence"/>
</dbReference>
<accession>A0AAV5WDS3</accession>
<comment type="caution">
    <text evidence="1">The sequence shown here is derived from an EMBL/GenBank/DDBJ whole genome shotgun (WGS) entry which is preliminary data.</text>
</comment>
<dbReference type="InterPro" id="IPR019138">
    <property type="entry name" value="De-etiolated_protein_1_Det1"/>
</dbReference>
<dbReference type="GO" id="GO:0005634">
    <property type="term" value="C:nucleus"/>
    <property type="evidence" value="ECO:0007669"/>
    <property type="project" value="TreeGrafter"/>
</dbReference>
<evidence type="ECO:0000313" key="1">
    <source>
        <dbReference type="EMBL" id="GMT28590.1"/>
    </source>
</evidence>
<gene>
    <name evidence="1" type="ORF">PFISCL1PPCAC_19887</name>
</gene>
<name>A0AAV5WDS3_9BILA</name>
<dbReference type="GO" id="GO:0031625">
    <property type="term" value="F:ubiquitin protein ligase binding"/>
    <property type="evidence" value="ECO:0007669"/>
    <property type="project" value="TreeGrafter"/>
</dbReference>
<dbReference type="SUPFAM" id="SSF82171">
    <property type="entry name" value="DPP6 N-terminal domain-like"/>
    <property type="match status" value="1"/>
</dbReference>
<dbReference type="GO" id="GO:0016567">
    <property type="term" value="P:protein ubiquitination"/>
    <property type="evidence" value="ECO:0007669"/>
    <property type="project" value="TreeGrafter"/>
</dbReference>
<dbReference type="PANTHER" id="PTHR13374:SF3">
    <property type="entry name" value="DET1 HOMOLOG"/>
    <property type="match status" value="1"/>
</dbReference>
<dbReference type="GO" id="GO:0031461">
    <property type="term" value="C:cullin-RING ubiquitin ligase complex"/>
    <property type="evidence" value="ECO:0007669"/>
    <property type="project" value="TreeGrafter"/>
</dbReference>